<dbReference type="PATRIC" id="fig|1341157.4.peg.315"/>
<dbReference type="Proteomes" id="UP000019365">
    <property type="component" value="Unassembled WGS sequence"/>
</dbReference>
<accession>W7V1V8</accession>
<protein>
    <submittedName>
        <fullName evidence="2">Uncharacterized protein</fullName>
    </submittedName>
</protein>
<gene>
    <name evidence="2" type="ORF">RF007C_02990</name>
</gene>
<proteinExistence type="predicted"/>
<evidence type="ECO:0000256" key="1">
    <source>
        <dbReference type="SAM" id="Coils"/>
    </source>
</evidence>
<dbReference type="OrthoDB" id="9962759at2"/>
<reference evidence="2 3" key="1">
    <citation type="journal article" date="2014" name="PLoS ONE">
        <title>Rumen cellulosomics: divergent fiber-degrading strategies revealed by comparative genome-wide analysis of six ruminococcal strains.</title>
        <authorList>
            <person name="Dassa B."/>
            <person name="Borovok I."/>
            <person name="Ruimy-Israeli V."/>
            <person name="Lamed R."/>
            <person name="Flint H.J."/>
            <person name="Duncan S.H."/>
            <person name="Henrissat B."/>
            <person name="Coutinho P."/>
            <person name="Morrison M."/>
            <person name="Mosoni P."/>
            <person name="Yeoman C.J."/>
            <person name="White B.A."/>
            <person name="Bayer E.A."/>
        </authorList>
    </citation>
    <scope>NUCLEOTIDE SEQUENCE [LARGE SCALE GENOMIC DNA]</scope>
    <source>
        <strain evidence="2 3">007c</strain>
    </source>
</reference>
<sequence>MVFIDDLLKKNEVTGEDIGKLIISNDICMFKKQIGEEGFEDYTPLSQEELDSLTENIDSYEEADDLECYVQLQNFVKYAQAMSYAYNQQAQNGFCRLLMYMTQAQQVEHARRMIELLPMIMTETQFKEMRAPGELARLRGVAIVANNFPCRPKCLDVNDHFIEPEIDCFQEMMSLEHAETMQDKLSYFRNDLMLGGLRYQNAYNKLFELIADRIDIPEFTVFCTDTQELISQLKDLNRQREAMENEIAGEGEEYENKKRILSLIFRPIDLDELTISEEKIEIVRSELFDLSVFRTSMNELIKILLSDRRE</sequence>
<organism evidence="2 3">
    <name type="scientific">Ruminococcus flavefaciens 007c</name>
    <dbReference type="NCBI Taxonomy" id="1341157"/>
    <lineage>
        <taxon>Bacteria</taxon>
        <taxon>Bacillati</taxon>
        <taxon>Bacillota</taxon>
        <taxon>Clostridia</taxon>
        <taxon>Eubacteriales</taxon>
        <taxon>Oscillospiraceae</taxon>
        <taxon>Ruminococcus</taxon>
    </lineage>
</organism>
<keyword evidence="1" id="KW-0175">Coiled coil</keyword>
<dbReference type="AlphaFoldDB" id="W7V1V8"/>
<feature type="coiled-coil region" evidence="1">
    <location>
        <begin position="226"/>
        <end position="260"/>
    </location>
</feature>
<comment type="caution">
    <text evidence="2">The sequence shown here is derived from an EMBL/GenBank/DDBJ whole genome shotgun (WGS) entry which is preliminary data.</text>
</comment>
<dbReference type="EMBL" id="ATAX01000007">
    <property type="protein sequence ID" value="EWM54975.1"/>
    <property type="molecule type" value="Genomic_DNA"/>
</dbReference>
<name>W7V1V8_RUMFL</name>
<dbReference type="RefSeq" id="WP_037296586.1">
    <property type="nucleotide sequence ID" value="NZ_ATAX01000007.1"/>
</dbReference>
<evidence type="ECO:0000313" key="2">
    <source>
        <dbReference type="EMBL" id="EWM54975.1"/>
    </source>
</evidence>
<keyword evidence="3" id="KW-1185">Reference proteome</keyword>
<evidence type="ECO:0000313" key="3">
    <source>
        <dbReference type="Proteomes" id="UP000019365"/>
    </source>
</evidence>